<accession>A0ABD3HMM9</accession>
<evidence type="ECO:0008006" key="3">
    <source>
        <dbReference type="Google" id="ProtNLM"/>
    </source>
</evidence>
<dbReference type="EMBL" id="JBJQOH010000003">
    <property type="protein sequence ID" value="KAL3692146.1"/>
    <property type="molecule type" value="Genomic_DNA"/>
</dbReference>
<protein>
    <recommendedName>
        <fullName evidence="3">Reverse transcriptase domain-containing protein</fullName>
    </recommendedName>
</protein>
<dbReference type="PANTHER" id="PTHR33116">
    <property type="entry name" value="REVERSE TRANSCRIPTASE ZINC-BINDING DOMAIN-CONTAINING PROTEIN-RELATED-RELATED"/>
    <property type="match status" value="1"/>
</dbReference>
<sequence>MDVDVLRNDTVMKEVKDAWTNHPAGVSDPQVKWSLGWSRIRTVLKAHKAAGRRPVERSDTLKTELAALRMRIQFDTQIDLRERVLNLEKKIRERELKDAKSWRMRSRIRWMEAREAPSHYFFTQLKAKHARETMKLLCKGSGANTSDEDEMKAEITSYFQEQFDCQEATQQELNKRQEVLRLMDRRAIETQNEALTRVLRGSSKVHINGWFVENIQLNRGVRQGYPVAPYLFVLSTQPLMLLLEKAQREGYIEGIKLPCGKQLIHQLFADNTCIHFQAIENFFNKTKELVGAFEIISGAALNIDKSVIIPLGVQEPQEWIRNTGCKIARKGEIVIYLGGPTGAELKDDQIGEFVMNNLRNHLFYWSHKLLTWARKVIILKHILGMVPIYQLMTLSLTRKEFTELEKVNRLFLWGLNSNGRQKKSLVGWDVITKPKVKGGLGIGCFQLQAERCKLITVMETWTGYKTLAEGPLATSSGWEWRGNNVRLKGWLAPNAIWKQLLAQNPTSDNPLYAKWPGSGLDLEWTTRWKALWRGCHSERNKIWIWRIYYFFTGSRAAKMNVSDRICHKCGSEEESVPHLFWDCKKARDR</sequence>
<proteinExistence type="predicted"/>
<dbReference type="Proteomes" id="UP001633002">
    <property type="component" value="Unassembled WGS sequence"/>
</dbReference>
<evidence type="ECO:0000313" key="2">
    <source>
        <dbReference type="Proteomes" id="UP001633002"/>
    </source>
</evidence>
<dbReference type="PANTHER" id="PTHR33116:SF78">
    <property type="entry name" value="OS12G0587133 PROTEIN"/>
    <property type="match status" value="1"/>
</dbReference>
<organism evidence="1 2">
    <name type="scientific">Riccia sorocarpa</name>
    <dbReference type="NCBI Taxonomy" id="122646"/>
    <lineage>
        <taxon>Eukaryota</taxon>
        <taxon>Viridiplantae</taxon>
        <taxon>Streptophyta</taxon>
        <taxon>Embryophyta</taxon>
        <taxon>Marchantiophyta</taxon>
        <taxon>Marchantiopsida</taxon>
        <taxon>Marchantiidae</taxon>
        <taxon>Marchantiales</taxon>
        <taxon>Ricciaceae</taxon>
        <taxon>Riccia</taxon>
    </lineage>
</organism>
<evidence type="ECO:0000313" key="1">
    <source>
        <dbReference type="EMBL" id="KAL3692146.1"/>
    </source>
</evidence>
<keyword evidence="2" id="KW-1185">Reference proteome</keyword>
<dbReference type="AlphaFoldDB" id="A0ABD3HMM9"/>
<gene>
    <name evidence="1" type="ORF">R1sor_005797</name>
</gene>
<comment type="caution">
    <text evidence="1">The sequence shown here is derived from an EMBL/GenBank/DDBJ whole genome shotgun (WGS) entry which is preliminary data.</text>
</comment>
<name>A0ABD3HMM9_9MARC</name>
<reference evidence="1 2" key="1">
    <citation type="submission" date="2024-09" db="EMBL/GenBank/DDBJ databases">
        <title>Chromosome-scale assembly of Riccia sorocarpa.</title>
        <authorList>
            <person name="Paukszto L."/>
        </authorList>
    </citation>
    <scope>NUCLEOTIDE SEQUENCE [LARGE SCALE GENOMIC DNA]</scope>
    <source>
        <strain evidence="1">LP-2024</strain>
        <tissue evidence="1">Aerial parts of the thallus</tissue>
    </source>
</reference>